<sequence length="87" mass="9783">MGLLVQQYFQLGVQRLPDWNFLHTNGKSSLLSLKQKYQICNGCFLLYLVQGCLLIKLVQGVCLMTKVGWKHSAAIGIVPMVDLDSQQ</sequence>
<proteinExistence type="predicted"/>
<name>A0A8T0NJD7_PANVG</name>
<keyword evidence="2" id="KW-1185">Reference proteome</keyword>
<gene>
    <name evidence="1" type="ORF">PVAP13_9KG197313</name>
</gene>
<dbReference type="AlphaFoldDB" id="A0A8T0NJD7"/>
<comment type="caution">
    <text evidence="1">The sequence shown here is derived from an EMBL/GenBank/DDBJ whole genome shotgun (WGS) entry which is preliminary data.</text>
</comment>
<dbReference type="Proteomes" id="UP000823388">
    <property type="component" value="Chromosome 9K"/>
</dbReference>
<dbReference type="EMBL" id="CM029053">
    <property type="protein sequence ID" value="KAG2549018.1"/>
    <property type="molecule type" value="Genomic_DNA"/>
</dbReference>
<evidence type="ECO:0000313" key="1">
    <source>
        <dbReference type="EMBL" id="KAG2549018.1"/>
    </source>
</evidence>
<reference evidence="1" key="1">
    <citation type="submission" date="2020-05" db="EMBL/GenBank/DDBJ databases">
        <title>WGS assembly of Panicum virgatum.</title>
        <authorList>
            <person name="Lovell J.T."/>
            <person name="Jenkins J."/>
            <person name="Shu S."/>
            <person name="Juenger T.E."/>
            <person name="Schmutz J."/>
        </authorList>
    </citation>
    <scope>NUCLEOTIDE SEQUENCE</scope>
    <source>
        <strain evidence="1">AP13</strain>
    </source>
</reference>
<accession>A0A8T0NJD7</accession>
<organism evidence="1 2">
    <name type="scientific">Panicum virgatum</name>
    <name type="common">Blackwell switchgrass</name>
    <dbReference type="NCBI Taxonomy" id="38727"/>
    <lineage>
        <taxon>Eukaryota</taxon>
        <taxon>Viridiplantae</taxon>
        <taxon>Streptophyta</taxon>
        <taxon>Embryophyta</taxon>
        <taxon>Tracheophyta</taxon>
        <taxon>Spermatophyta</taxon>
        <taxon>Magnoliopsida</taxon>
        <taxon>Liliopsida</taxon>
        <taxon>Poales</taxon>
        <taxon>Poaceae</taxon>
        <taxon>PACMAD clade</taxon>
        <taxon>Panicoideae</taxon>
        <taxon>Panicodae</taxon>
        <taxon>Paniceae</taxon>
        <taxon>Panicinae</taxon>
        <taxon>Panicum</taxon>
        <taxon>Panicum sect. Hiantes</taxon>
    </lineage>
</organism>
<protein>
    <submittedName>
        <fullName evidence="1">Uncharacterized protein</fullName>
    </submittedName>
</protein>
<evidence type="ECO:0000313" key="2">
    <source>
        <dbReference type="Proteomes" id="UP000823388"/>
    </source>
</evidence>